<dbReference type="OrthoDB" id="46564at2759"/>
<dbReference type="PANTHER" id="PTHR14614">
    <property type="entry name" value="HEPATOCELLULAR CARCINOMA-ASSOCIATED ANTIGEN"/>
    <property type="match status" value="1"/>
</dbReference>
<dbReference type="SUPFAM" id="SSF53335">
    <property type="entry name" value="S-adenosyl-L-methionine-dependent methyltransferases"/>
    <property type="match status" value="1"/>
</dbReference>
<evidence type="ECO:0000313" key="2">
    <source>
        <dbReference type="Proteomes" id="UP000799421"/>
    </source>
</evidence>
<dbReference type="InterPro" id="IPR019410">
    <property type="entry name" value="Methyltransf_16"/>
</dbReference>
<evidence type="ECO:0000313" key="1">
    <source>
        <dbReference type="EMBL" id="KAF2858400.1"/>
    </source>
</evidence>
<keyword evidence="2" id="KW-1185">Reference proteome</keyword>
<dbReference type="GO" id="GO:0005737">
    <property type="term" value="C:cytoplasm"/>
    <property type="evidence" value="ECO:0007669"/>
    <property type="project" value="TreeGrafter"/>
</dbReference>
<name>A0A6A7BT58_9PEZI</name>
<gene>
    <name evidence="1" type="ORF">K470DRAFT_259815</name>
</gene>
<dbReference type="Pfam" id="PF10294">
    <property type="entry name" value="Methyltransf_16"/>
    <property type="match status" value="1"/>
</dbReference>
<organism evidence="1 2">
    <name type="scientific">Piedraia hortae CBS 480.64</name>
    <dbReference type="NCBI Taxonomy" id="1314780"/>
    <lineage>
        <taxon>Eukaryota</taxon>
        <taxon>Fungi</taxon>
        <taxon>Dikarya</taxon>
        <taxon>Ascomycota</taxon>
        <taxon>Pezizomycotina</taxon>
        <taxon>Dothideomycetes</taxon>
        <taxon>Dothideomycetidae</taxon>
        <taxon>Capnodiales</taxon>
        <taxon>Piedraiaceae</taxon>
        <taxon>Piedraia</taxon>
    </lineage>
</organism>
<evidence type="ECO:0008006" key="3">
    <source>
        <dbReference type="Google" id="ProtNLM"/>
    </source>
</evidence>
<sequence>MLWNAGRVLGKFLENHEELVQGKSVLELGAGAGLPSIICAMHNAEKVVATDYPDADLVENLQRNIETCLPKAAQSRICAKGYLWGNPLQDISIKGHQFNLMILADLLFNHSEHAKLLSTIQQSLKKVPEARALVFFTPHRPWLYGKDIDFFRLAKNGGFNVEKILEEVMPKAMFEDDPGVSAATFTWPHQTDLGRMNSCGGQCLVLVCNGGMKHATQQNRNEKPPNTDKAVKG</sequence>
<dbReference type="EMBL" id="MU006010">
    <property type="protein sequence ID" value="KAF2858400.1"/>
    <property type="molecule type" value="Genomic_DNA"/>
</dbReference>
<dbReference type="AlphaFoldDB" id="A0A6A7BT58"/>
<dbReference type="Proteomes" id="UP000799421">
    <property type="component" value="Unassembled WGS sequence"/>
</dbReference>
<proteinExistence type="predicted"/>
<reference evidence="1" key="1">
    <citation type="journal article" date="2020" name="Stud. Mycol.">
        <title>101 Dothideomycetes genomes: a test case for predicting lifestyles and emergence of pathogens.</title>
        <authorList>
            <person name="Haridas S."/>
            <person name="Albert R."/>
            <person name="Binder M."/>
            <person name="Bloem J."/>
            <person name="Labutti K."/>
            <person name="Salamov A."/>
            <person name="Andreopoulos B."/>
            <person name="Baker S."/>
            <person name="Barry K."/>
            <person name="Bills G."/>
            <person name="Bluhm B."/>
            <person name="Cannon C."/>
            <person name="Castanera R."/>
            <person name="Culley D."/>
            <person name="Daum C."/>
            <person name="Ezra D."/>
            <person name="Gonzalez J."/>
            <person name="Henrissat B."/>
            <person name="Kuo A."/>
            <person name="Liang C."/>
            <person name="Lipzen A."/>
            <person name="Lutzoni F."/>
            <person name="Magnuson J."/>
            <person name="Mondo S."/>
            <person name="Nolan M."/>
            <person name="Ohm R."/>
            <person name="Pangilinan J."/>
            <person name="Park H.-J."/>
            <person name="Ramirez L."/>
            <person name="Alfaro M."/>
            <person name="Sun H."/>
            <person name="Tritt A."/>
            <person name="Yoshinaga Y."/>
            <person name="Zwiers L.-H."/>
            <person name="Turgeon B."/>
            <person name="Goodwin S."/>
            <person name="Spatafora J."/>
            <person name="Crous P."/>
            <person name="Grigoriev I."/>
        </authorList>
    </citation>
    <scope>NUCLEOTIDE SEQUENCE</scope>
    <source>
        <strain evidence="1">CBS 480.64</strain>
    </source>
</reference>
<dbReference type="Gene3D" id="3.40.50.150">
    <property type="entry name" value="Vaccinia Virus protein VP39"/>
    <property type="match status" value="1"/>
</dbReference>
<dbReference type="GO" id="GO:0008757">
    <property type="term" value="F:S-adenosylmethionine-dependent methyltransferase activity"/>
    <property type="evidence" value="ECO:0007669"/>
    <property type="project" value="UniProtKB-ARBA"/>
</dbReference>
<protein>
    <recommendedName>
        <fullName evidence="3">Nicotinamide N-methyltransferase</fullName>
    </recommendedName>
</protein>
<dbReference type="PANTHER" id="PTHR14614:SF10">
    <property type="entry name" value="PROTEIN N-TERMINAL AND LYSINE N-METHYLTRANSFERASE EFM7"/>
    <property type="match status" value="1"/>
</dbReference>
<accession>A0A6A7BT58</accession>
<dbReference type="InterPro" id="IPR029063">
    <property type="entry name" value="SAM-dependent_MTases_sf"/>
</dbReference>